<keyword evidence="1" id="KW-1133">Transmembrane helix</keyword>
<dbReference type="Gene3D" id="1.20.144.10">
    <property type="entry name" value="Phosphatidic acid phosphatase type 2/haloperoxidase"/>
    <property type="match status" value="1"/>
</dbReference>
<keyword evidence="4" id="KW-1185">Reference proteome</keyword>
<feature type="transmembrane region" description="Helical" evidence="1">
    <location>
        <begin position="178"/>
        <end position="200"/>
    </location>
</feature>
<evidence type="ECO:0000259" key="2">
    <source>
        <dbReference type="SMART" id="SM00014"/>
    </source>
</evidence>
<evidence type="ECO:0000313" key="3">
    <source>
        <dbReference type="EMBL" id="QEE15110.1"/>
    </source>
</evidence>
<name>A0A5B9D8L6_9ARCH</name>
<dbReference type="SUPFAM" id="SSF48317">
    <property type="entry name" value="Acid phosphatase/Vanadium-dependent haloperoxidase"/>
    <property type="match status" value="1"/>
</dbReference>
<accession>A0A5B9D8L6</accession>
<dbReference type="InterPro" id="IPR000326">
    <property type="entry name" value="PAP2/HPO"/>
</dbReference>
<feature type="transmembrane region" description="Helical" evidence="1">
    <location>
        <begin position="317"/>
        <end position="335"/>
    </location>
</feature>
<dbReference type="PANTHER" id="PTHR14969">
    <property type="entry name" value="SPHINGOSINE-1-PHOSPHATE PHOSPHOHYDROLASE"/>
    <property type="match status" value="1"/>
</dbReference>
<feature type="domain" description="Phosphatidic acid phosphatase type 2/haloperoxidase" evidence="2">
    <location>
        <begin position="83"/>
        <end position="193"/>
    </location>
</feature>
<feature type="transmembrane region" description="Helical" evidence="1">
    <location>
        <begin position="152"/>
        <end position="172"/>
    </location>
</feature>
<keyword evidence="1" id="KW-0472">Membrane</keyword>
<dbReference type="PANTHER" id="PTHR14969:SF13">
    <property type="entry name" value="AT30094P"/>
    <property type="match status" value="1"/>
</dbReference>
<evidence type="ECO:0000313" key="4">
    <source>
        <dbReference type="Proteomes" id="UP000321408"/>
    </source>
</evidence>
<dbReference type="InterPro" id="IPR036938">
    <property type="entry name" value="PAP2/HPO_sf"/>
</dbReference>
<dbReference type="GeneID" id="41328931"/>
<evidence type="ECO:0000256" key="1">
    <source>
        <dbReference type="SAM" id="Phobius"/>
    </source>
</evidence>
<dbReference type="RefSeq" id="WP_147662034.1">
    <property type="nucleotide sequence ID" value="NZ_CP042905.2"/>
</dbReference>
<proteinExistence type="predicted"/>
<reference evidence="3 4" key="2">
    <citation type="journal article" date="2024" name="Int. J. Syst. Evol. Microbiol.">
        <title>Promethearchaeum syntrophicum gen. nov., sp. nov., an anaerobic, obligately syntrophic archaeon, the first isolate of the lineage 'Asgard' archaea, and proposal of the new archaeal phylum Promethearchaeota phyl. nov. and kingdom Promethearchaeati regn. nov.</title>
        <authorList>
            <person name="Imachi H."/>
            <person name="Nobu M.K."/>
            <person name="Kato S."/>
            <person name="Takaki Y."/>
            <person name="Miyazaki M."/>
            <person name="Miyata M."/>
            <person name="Ogawara M."/>
            <person name="Saito Y."/>
            <person name="Sakai S."/>
            <person name="Tahara Y.O."/>
            <person name="Takano Y."/>
            <person name="Tasumi E."/>
            <person name="Uematsu K."/>
            <person name="Yoshimura T."/>
            <person name="Itoh T."/>
            <person name="Ohkuma M."/>
            <person name="Takai K."/>
        </authorList>
    </citation>
    <scope>NUCLEOTIDE SEQUENCE [LARGE SCALE GENOMIC DNA]</scope>
    <source>
        <strain evidence="3 4">MK-D1</strain>
    </source>
</reference>
<dbReference type="KEGG" id="psyt:DSAG12_00933"/>
<reference evidence="3 4" key="1">
    <citation type="journal article" date="2020" name="Nature">
        <title>Isolation of an archaeon at the prokaryote-eukaryote interface.</title>
        <authorList>
            <person name="Imachi H."/>
            <person name="Nobu M.K."/>
            <person name="Nakahara N."/>
            <person name="Morono Y."/>
            <person name="Ogawara M."/>
            <person name="Takaki Y."/>
            <person name="Takano Y."/>
            <person name="Uematsu K."/>
            <person name="Ikuta T."/>
            <person name="Ito M."/>
            <person name="Matsui Y."/>
            <person name="Miyazaki M."/>
            <person name="Murata K."/>
            <person name="Saito Y."/>
            <person name="Sakai S."/>
            <person name="Song C."/>
            <person name="Tasumi E."/>
            <person name="Yamanaka Y."/>
            <person name="Yamaguchi T."/>
            <person name="Kamagata Y."/>
            <person name="Tamaki H."/>
            <person name="Takai K."/>
        </authorList>
    </citation>
    <scope>NUCLEOTIDE SEQUENCE [LARGE SCALE GENOMIC DNA]</scope>
    <source>
        <strain evidence="3 4">MK-D1</strain>
    </source>
</reference>
<feature type="transmembrane region" description="Helical" evidence="1">
    <location>
        <begin position="50"/>
        <end position="78"/>
    </location>
</feature>
<organism evidence="3 4">
    <name type="scientific">Promethearchaeum syntrophicum</name>
    <dbReference type="NCBI Taxonomy" id="2594042"/>
    <lineage>
        <taxon>Archaea</taxon>
        <taxon>Promethearchaeati</taxon>
        <taxon>Promethearchaeota</taxon>
        <taxon>Promethearchaeia</taxon>
        <taxon>Promethearchaeales</taxon>
        <taxon>Promethearchaeaceae</taxon>
        <taxon>Promethearchaeum</taxon>
    </lineage>
</organism>
<dbReference type="EMBL" id="CP042905">
    <property type="protein sequence ID" value="QEE15110.1"/>
    <property type="molecule type" value="Genomic_DNA"/>
</dbReference>
<sequence length="341" mass="38474">MNEEKKYEPYHEITKQQININIIVAVVILVIGTILLALELNEAFYVGEGIVYDIFNIITIFGDEELYIVFFCVFYFGINKKFAKKLLIGFLITTHLSDFSKSLFLDPRPPSNIVGQAEGYGFPSGHSSGTLSFWGYTFFNFKGEEKKKRIPWRIFAMFLIILVPISRVIIGVHDLQDIIGGTMLGLLMITTYMHFEPIFSSIFGTWSLKKKILIGVACSLGLWIFSSLLLNLLLINNSDWTGIQRVIHDLSVSCGLLLGASIAFPIEEEYVKYDPDKLDLLKTILALLIGFVITFGSYFLLGMLFDLAPGIYFITRGIKYCLVVVIGALGVPPLLKRIFKM</sequence>
<feature type="transmembrane region" description="Helical" evidence="1">
    <location>
        <begin position="20"/>
        <end position="38"/>
    </location>
</feature>
<feature type="transmembrane region" description="Helical" evidence="1">
    <location>
        <begin position="212"/>
        <end position="234"/>
    </location>
</feature>
<dbReference type="Pfam" id="PF01569">
    <property type="entry name" value="PAP2"/>
    <property type="match status" value="1"/>
</dbReference>
<dbReference type="AlphaFoldDB" id="A0A5B9D8L6"/>
<keyword evidence="1" id="KW-0812">Transmembrane</keyword>
<dbReference type="SMART" id="SM00014">
    <property type="entry name" value="acidPPc"/>
    <property type="match status" value="1"/>
</dbReference>
<protein>
    <submittedName>
        <fullName evidence="3">Phosphatase PAP2 family protein</fullName>
    </submittedName>
</protein>
<feature type="transmembrane region" description="Helical" evidence="1">
    <location>
        <begin position="284"/>
        <end position="305"/>
    </location>
</feature>
<dbReference type="Proteomes" id="UP000321408">
    <property type="component" value="Chromosome"/>
</dbReference>
<dbReference type="OrthoDB" id="10182at2157"/>
<gene>
    <name evidence="3" type="ORF">DSAG12_00933</name>
</gene>